<evidence type="ECO:0000256" key="12">
    <source>
        <dbReference type="ARBA" id="ARBA00022840"/>
    </source>
</evidence>
<dbReference type="EC" id="2.7.11.1" evidence="3"/>
<dbReference type="Pfam" id="PF00560">
    <property type="entry name" value="LRR_1"/>
    <property type="match status" value="3"/>
</dbReference>
<keyword evidence="12 18" id="KW-0067">ATP-binding</keyword>
<evidence type="ECO:0000256" key="2">
    <source>
        <dbReference type="ARBA" id="ARBA00008684"/>
    </source>
</evidence>
<dbReference type="Pfam" id="PF07714">
    <property type="entry name" value="PK_Tyr_Ser-Thr"/>
    <property type="match status" value="1"/>
</dbReference>
<dbReference type="InterPro" id="IPR017441">
    <property type="entry name" value="Protein_kinase_ATP_BS"/>
</dbReference>
<dbReference type="InterPro" id="IPR000719">
    <property type="entry name" value="Prot_kinase_dom"/>
</dbReference>
<evidence type="ECO:0000256" key="19">
    <source>
        <dbReference type="SAM" id="Phobius"/>
    </source>
</evidence>
<dbReference type="FunFam" id="3.80.10.10:FF:000400">
    <property type="entry name" value="Nuclear pore complex protein NUP107"/>
    <property type="match status" value="1"/>
</dbReference>
<feature type="chain" id="PRO_5035715108" description="non-specific serine/threonine protein kinase" evidence="20">
    <location>
        <begin position="28"/>
        <end position="618"/>
    </location>
</feature>
<organism evidence="22 23">
    <name type="scientific">Ceratodon purpureus</name>
    <name type="common">Fire moss</name>
    <name type="synonym">Dicranum purpureum</name>
    <dbReference type="NCBI Taxonomy" id="3225"/>
    <lineage>
        <taxon>Eukaryota</taxon>
        <taxon>Viridiplantae</taxon>
        <taxon>Streptophyta</taxon>
        <taxon>Embryophyta</taxon>
        <taxon>Bryophyta</taxon>
        <taxon>Bryophytina</taxon>
        <taxon>Bryopsida</taxon>
        <taxon>Dicranidae</taxon>
        <taxon>Pseudoditrichales</taxon>
        <taxon>Ditrichaceae</taxon>
        <taxon>Ceratodon</taxon>
    </lineage>
</organism>
<dbReference type="InterPro" id="IPR032675">
    <property type="entry name" value="LRR_dom_sf"/>
</dbReference>
<dbReference type="Proteomes" id="UP000822688">
    <property type="component" value="Chromosome 1"/>
</dbReference>
<evidence type="ECO:0000256" key="8">
    <source>
        <dbReference type="ARBA" id="ARBA00022729"/>
    </source>
</evidence>
<dbReference type="PROSITE" id="PS50011">
    <property type="entry name" value="PROTEIN_KINASE_DOM"/>
    <property type="match status" value="1"/>
</dbReference>
<dbReference type="GO" id="GO:0016020">
    <property type="term" value="C:membrane"/>
    <property type="evidence" value="ECO:0007669"/>
    <property type="project" value="UniProtKB-SubCell"/>
</dbReference>
<evidence type="ECO:0000256" key="16">
    <source>
        <dbReference type="ARBA" id="ARBA00047899"/>
    </source>
</evidence>
<dbReference type="SMART" id="SM00220">
    <property type="entry name" value="S_TKc"/>
    <property type="match status" value="1"/>
</dbReference>
<dbReference type="PROSITE" id="PS00107">
    <property type="entry name" value="PROTEIN_KINASE_ATP"/>
    <property type="match status" value="1"/>
</dbReference>
<proteinExistence type="inferred from homology"/>
<keyword evidence="23" id="KW-1185">Reference proteome</keyword>
<evidence type="ECO:0000256" key="1">
    <source>
        <dbReference type="ARBA" id="ARBA00004167"/>
    </source>
</evidence>
<dbReference type="SUPFAM" id="SSF52058">
    <property type="entry name" value="L domain-like"/>
    <property type="match status" value="1"/>
</dbReference>
<dbReference type="EMBL" id="CM026421">
    <property type="protein sequence ID" value="KAG0593002.1"/>
    <property type="molecule type" value="Genomic_DNA"/>
</dbReference>
<keyword evidence="8 20" id="KW-0732">Signal</keyword>
<evidence type="ECO:0000256" key="20">
    <source>
        <dbReference type="SAM" id="SignalP"/>
    </source>
</evidence>
<dbReference type="GO" id="GO:0005524">
    <property type="term" value="F:ATP binding"/>
    <property type="evidence" value="ECO:0007669"/>
    <property type="project" value="UniProtKB-UniRule"/>
</dbReference>
<evidence type="ECO:0000256" key="9">
    <source>
        <dbReference type="ARBA" id="ARBA00022737"/>
    </source>
</evidence>
<dbReference type="PANTHER" id="PTHR48056">
    <property type="entry name" value="LRR RECEPTOR-LIKE SERINE/THREONINE-PROTEIN KINASE-RELATED"/>
    <property type="match status" value="1"/>
</dbReference>
<protein>
    <recommendedName>
        <fullName evidence="3">non-specific serine/threonine protein kinase</fullName>
        <ecNumber evidence="3">2.7.11.1</ecNumber>
    </recommendedName>
</protein>
<evidence type="ECO:0000256" key="17">
    <source>
        <dbReference type="ARBA" id="ARBA00048679"/>
    </source>
</evidence>
<evidence type="ECO:0000256" key="11">
    <source>
        <dbReference type="ARBA" id="ARBA00022777"/>
    </source>
</evidence>
<evidence type="ECO:0000313" key="23">
    <source>
        <dbReference type="Proteomes" id="UP000822688"/>
    </source>
</evidence>
<feature type="signal peptide" evidence="20">
    <location>
        <begin position="1"/>
        <end position="27"/>
    </location>
</feature>
<evidence type="ECO:0000256" key="4">
    <source>
        <dbReference type="ARBA" id="ARBA00022527"/>
    </source>
</evidence>
<dbReference type="InterPro" id="IPR001245">
    <property type="entry name" value="Ser-Thr/Tyr_kinase_cat_dom"/>
</dbReference>
<dbReference type="SUPFAM" id="SSF56112">
    <property type="entry name" value="Protein kinase-like (PK-like)"/>
    <property type="match status" value="1"/>
</dbReference>
<comment type="catalytic activity">
    <reaction evidence="16">
        <text>L-threonyl-[protein] + ATP = O-phospho-L-threonyl-[protein] + ADP + H(+)</text>
        <dbReference type="Rhea" id="RHEA:46608"/>
        <dbReference type="Rhea" id="RHEA-COMP:11060"/>
        <dbReference type="Rhea" id="RHEA-COMP:11605"/>
        <dbReference type="ChEBI" id="CHEBI:15378"/>
        <dbReference type="ChEBI" id="CHEBI:30013"/>
        <dbReference type="ChEBI" id="CHEBI:30616"/>
        <dbReference type="ChEBI" id="CHEBI:61977"/>
        <dbReference type="ChEBI" id="CHEBI:456216"/>
        <dbReference type="EC" id="2.7.11.1"/>
    </reaction>
</comment>
<dbReference type="PRINTS" id="PR00019">
    <property type="entry name" value="LEURICHRPT"/>
</dbReference>
<dbReference type="AlphaFoldDB" id="A0A8T0JD76"/>
<evidence type="ECO:0000259" key="21">
    <source>
        <dbReference type="PROSITE" id="PS50011"/>
    </source>
</evidence>
<accession>A0A8T0JD76</accession>
<dbReference type="FunFam" id="3.30.200.20:FF:000015">
    <property type="entry name" value="Somatic embryogenesis receptor kinase 1"/>
    <property type="match status" value="1"/>
</dbReference>
<keyword evidence="4" id="KW-0723">Serine/threonine-protein kinase</keyword>
<dbReference type="Gene3D" id="3.30.200.20">
    <property type="entry name" value="Phosphorylase Kinase, domain 1"/>
    <property type="match status" value="1"/>
</dbReference>
<dbReference type="Gene3D" id="3.80.10.10">
    <property type="entry name" value="Ribonuclease Inhibitor"/>
    <property type="match status" value="1"/>
</dbReference>
<keyword evidence="9" id="KW-0677">Repeat</keyword>
<dbReference type="PROSITE" id="PS00108">
    <property type="entry name" value="PROTEIN_KINASE_ST"/>
    <property type="match status" value="1"/>
</dbReference>
<dbReference type="OrthoDB" id="4062651at2759"/>
<keyword evidence="11" id="KW-0418">Kinase</keyword>
<keyword evidence="10 18" id="KW-0547">Nucleotide-binding</keyword>
<feature type="domain" description="Protein kinase" evidence="21">
    <location>
        <begin position="293"/>
        <end position="577"/>
    </location>
</feature>
<evidence type="ECO:0000256" key="13">
    <source>
        <dbReference type="ARBA" id="ARBA00022989"/>
    </source>
</evidence>
<dbReference type="GO" id="GO:0004674">
    <property type="term" value="F:protein serine/threonine kinase activity"/>
    <property type="evidence" value="ECO:0007669"/>
    <property type="project" value="UniProtKB-KW"/>
</dbReference>
<evidence type="ECO:0000256" key="14">
    <source>
        <dbReference type="ARBA" id="ARBA00023136"/>
    </source>
</evidence>
<gene>
    <name evidence="22" type="ORF">KC19_1G297200</name>
</gene>
<evidence type="ECO:0000256" key="7">
    <source>
        <dbReference type="ARBA" id="ARBA00022692"/>
    </source>
</evidence>
<evidence type="ECO:0000256" key="6">
    <source>
        <dbReference type="ARBA" id="ARBA00022679"/>
    </source>
</evidence>
<keyword evidence="7 19" id="KW-0812">Transmembrane</keyword>
<dbReference type="FunFam" id="1.10.510.10:FF:000016">
    <property type="entry name" value="Somatic embryogenesis receptor-like kinase 1"/>
    <property type="match status" value="1"/>
</dbReference>
<feature type="binding site" evidence="18">
    <location>
        <position position="321"/>
    </location>
    <ligand>
        <name>ATP</name>
        <dbReference type="ChEBI" id="CHEBI:30616"/>
    </ligand>
</feature>
<keyword evidence="6" id="KW-0808">Transferase</keyword>
<dbReference type="InterPro" id="IPR011009">
    <property type="entry name" value="Kinase-like_dom_sf"/>
</dbReference>
<sequence length="618" mass="67586">MMQSWRCQGLLWGCLVLLLSTSVPVWATLAEGTILLKWKNQLGNSDKLTNWATEADPCASNPWFHVLCNTDGYVQRIDLGSSDLSGPLDPDLGQLSKLETLTLYNNSFNGTIPPQLGNLLALNFLDLSDNKLSGNIPASFGNLTNLTFLKLSNNNLTGSIPVELTKPPKLTDFQAANNSLSGRVYPNSTWANVGAKAFAGNPQLCGAPVGIACPGDPPLPSSTSGSVSVGAIAGGAAAGVVALICIIGAYIYWRRRHPKEAFFDVPAQEDSEVNLGQLKRFSLSQLRIATENFSTRNEIGRGGFGRVYKGVLSDGTTVAVKRLKEDRNLGNEQQFQTEVEIISMAAHRNLLRLYGFCTTPNERLLVYPFMSNGSVSSQLQLKKPNGEPVLSSKSRKHIALGAAKGLAYLHEQCNPKIIHRDVKADNILLDDDFEAVVGDFGLAKPVDFKNTHITTAVRGTLGHIAPEYMSTGKSSEKTDVYGYGITLLQLITGQGAVNLSRLADDEDVMLLDWVKKLVKDDRVEVMVDPNLKEYDITEIKELLRVALLCTQNSPSNRPKMSEVVLMLEGNGLEERWAEWEKLEVIRNQEALSMPRLPPGWNLDSNSSFMQALELSGPR</sequence>
<keyword evidence="14 19" id="KW-0472">Membrane</keyword>
<keyword evidence="5" id="KW-0433">Leucine-rich repeat</keyword>
<evidence type="ECO:0000256" key="15">
    <source>
        <dbReference type="ARBA" id="ARBA00023180"/>
    </source>
</evidence>
<dbReference type="PANTHER" id="PTHR48056:SF81">
    <property type="entry name" value="RECEPTOR PROTEIN-TYROSINE KINASE CEPR1"/>
    <property type="match status" value="1"/>
</dbReference>
<comment type="subcellular location">
    <subcellularLocation>
        <location evidence="1">Membrane</location>
        <topology evidence="1">Single-pass membrane protein</topology>
    </subcellularLocation>
</comment>
<dbReference type="InterPro" id="IPR008271">
    <property type="entry name" value="Ser/Thr_kinase_AS"/>
</dbReference>
<keyword evidence="13 19" id="KW-1133">Transmembrane helix</keyword>
<comment type="catalytic activity">
    <reaction evidence="17">
        <text>L-seryl-[protein] + ATP = O-phospho-L-seryl-[protein] + ADP + H(+)</text>
        <dbReference type="Rhea" id="RHEA:17989"/>
        <dbReference type="Rhea" id="RHEA-COMP:9863"/>
        <dbReference type="Rhea" id="RHEA-COMP:11604"/>
        <dbReference type="ChEBI" id="CHEBI:15378"/>
        <dbReference type="ChEBI" id="CHEBI:29999"/>
        <dbReference type="ChEBI" id="CHEBI:30616"/>
        <dbReference type="ChEBI" id="CHEBI:83421"/>
        <dbReference type="ChEBI" id="CHEBI:456216"/>
        <dbReference type="EC" id="2.7.11.1"/>
    </reaction>
</comment>
<evidence type="ECO:0000256" key="18">
    <source>
        <dbReference type="PROSITE-ProRule" id="PRU10141"/>
    </source>
</evidence>
<evidence type="ECO:0000256" key="3">
    <source>
        <dbReference type="ARBA" id="ARBA00012513"/>
    </source>
</evidence>
<reference evidence="22" key="1">
    <citation type="submission" date="2020-06" db="EMBL/GenBank/DDBJ databases">
        <title>WGS assembly of Ceratodon purpureus strain R40.</title>
        <authorList>
            <person name="Carey S.B."/>
            <person name="Jenkins J."/>
            <person name="Shu S."/>
            <person name="Lovell J.T."/>
            <person name="Sreedasyam A."/>
            <person name="Maumus F."/>
            <person name="Tiley G.P."/>
            <person name="Fernandez-Pozo N."/>
            <person name="Barry K."/>
            <person name="Chen C."/>
            <person name="Wang M."/>
            <person name="Lipzen A."/>
            <person name="Daum C."/>
            <person name="Saski C.A."/>
            <person name="Payton A.C."/>
            <person name="Mcbreen J.C."/>
            <person name="Conrad R.E."/>
            <person name="Kollar L.M."/>
            <person name="Olsson S."/>
            <person name="Huttunen S."/>
            <person name="Landis J.B."/>
            <person name="Wickett N.J."/>
            <person name="Johnson M.G."/>
            <person name="Rensing S.A."/>
            <person name="Grimwood J."/>
            <person name="Schmutz J."/>
            <person name="Mcdaniel S.F."/>
        </authorList>
    </citation>
    <scope>NUCLEOTIDE SEQUENCE</scope>
    <source>
        <strain evidence="22">R40</strain>
    </source>
</reference>
<evidence type="ECO:0000256" key="10">
    <source>
        <dbReference type="ARBA" id="ARBA00022741"/>
    </source>
</evidence>
<dbReference type="InterPro" id="IPR001611">
    <property type="entry name" value="Leu-rich_rpt"/>
</dbReference>
<comment type="caution">
    <text evidence="22">The sequence shown here is derived from an EMBL/GenBank/DDBJ whole genome shotgun (WGS) entry which is preliminary data.</text>
</comment>
<dbReference type="Gene3D" id="1.10.510.10">
    <property type="entry name" value="Transferase(Phosphotransferase) domain 1"/>
    <property type="match status" value="1"/>
</dbReference>
<evidence type="ECO:0000313" key="22">
    <source>
        <dbReference type="EMBL" id="KAG0593002.1"/>
    </source>
</evidence>
<dbReference type="InterPro" id="IPR050647">
    <property type="entry name" value="Plant_LRR-RLKs"/>
</dbReference>
<feature type="transmembrane region" description="Helical" evidence="19">
    <location>
        <begin position="229"/>
        <end position="253"/>
    </location>
</feature>
<keyword evidence="15" id="KW-0325">Glycoprotein</keyword>
<name>A0A8T0JD76_CERPU</name>
<comment type="similarity">
    <text evidence="2">Belongs to the protein kinase superfamily. Ser/Thr protein kinase family.</text>
</comment>
<evidence type="ECO:0000256" key="5">
    <source>
        <dbReference type="ARBA" id="ARBA00022614"/>
    </source>
</evidence>